<dbReference type="AlphaFoldDB" id="A0A7V2ZJJ9"/>
<reference evidence="1" key="1">
    <citation type="journal article" date="2020" name="mSystems">
        <title>Genome- and Community-Level Interaction Insights into Carbon Utilization and Element Cycling Functions of Hydrothermarchaeota in Hydrothermal Sediment.</title>
        <authorList>
            <person name="Zhou Z."/>
            <person name="Liu Y."/>
            <person name="Xu W."/>
            <person name="Pan J."/>
            <person name="Luo Z.H."/>
            <person name="Li M."/>
        </authorList>
    </citation>
    <scope>NUCLEOTIDE SEQUENCE [LARGE SCALE GENOMIC DNA]</scope>
    <source>
        <strain evidence="1">SpSt-479</strain>
    </source>
</reference>
<evidence type="ECO:0008006" key="2">
    <source>
        <dbReference type="Google" id="ProtNLM"/>
    </source>
</evidence>
<organism evidence="1">
    <name type="scientific">Ignavibacterium album</name>
    <dbReference type="NCBI Taxonomy" id="591197"/>
    <lineage>
        <taxon>Bacteria</taxon>
        <taxon>Pseudomonadati</taxon>
        <taxon>Ignavibacteriota</taxon>
        <taxon>Ignavibacteria</taxon>
        <taxon>Ignavibacteriales</taxon>
        <taxon>Ignavibacteriaceae</taxon>
        <taxon>Ignavibacterium</taxon>
    </lineage>
</organism>
<dbReference type="EMBL" id="DSUJ01000008">
    <property type="protein sequence ID" value="HFI91194.1"/>
    <property type="molecule type" value="Genomic_DNA"/>
</dbReference>
<accession>A0A7V2ZJJ9</accession>
<name>A0A7V2ZJJ9_9BACT</name>
<evidence type="ECO:0000313" key="1">
    <source>
        <dbReference type="EMBL" id="HFI91194.1"/>
    </source>
</evidence>
<dbReference type="RefSeq" id="WP_304147097.1">
    <property type="nucleotide sequence ID" value="NZ_JAOAIE010000104.1"/>
</dbReference>
<gene>
    <name evidence="1" type="ORF">ENS31_06625</name>
</gene>
<comment type="caution">
    <text evidence="1">The sequence shown here is derived from an EMBL/GenBank/DDBJ whole genome shotgun (WGS) entry which is preliminary data.</text>
</comment>
<dbReference type="PROSITE" id="PS51257">
    <property type="entry name" value="PROKAR_LIPOPROTEIN"/>
    <property type="match status" value="1"/>
</dbReference>
<proteinExistence type="predicted"/>
<protein>
    <recommendedName>
        <fullName evidence="2">Lipoprotein</fullName>
    </recommendedName>
</protein>
<sequence length="192" mass="21159">MKQILLFVLFSLITLSCGKGNTNEKTENLSEYEGISDKKLCELLTKEMMASITGIKFNEEMVTLHQTDPGSGKYVSQCGYYLDGGNIGVLVRRFGNEKFSKTREGLIGGKETGDAELDSIMHSAVATSKAVNDLGDAAYFFDLGGIINLIVVFQDHYQIQISCFGKNFGFDDNTLQLSRKVAEEVIKILKSS</sequence>